<accession>A0A3G4ZZR9</accession>
<dbReference type="Pfam" id="PF12796">
    <property type="entry name" value="Ank_2"/>
    <property type="match status" value="1"/>
</dbReference>
<proteinExistence type="predicted"/>
<dbReference type="PROSITE" id="PS50088">
    <property type="entry name" value="ANK_REPEAT"/>
    <property type="match status" value="1"/>
</dbReference>
<dbReference type="InterPro" id="IPR036770">
    <property type="entry name" value="Ankyrin_rpt-contain_sf"/>
</dbReference>
<evidence type="ECO:0000256" key="1">
    <source>
        <dbReference type="ARBA" id="ARBA00022737"/>
    </source>
</evidence>
<keyword evidence="3" id="KW-0175">Coiled coil</keyword>
<dbReference type="SUPFAM" id="SSF48403">
    <property type="entry name" value="Ankyrin repeat"/>
    <property type="match status" value="1"/>
</dbReference>
<dbReference type="EMBL" id="MK072180">
    <property type="protein sequence ID" value="AYV79774.1"/>
    <property type="molecule type" value="Genomic_DNA"/>
</dbReference>
<evidence type="ECO:0000313" key="4">
    <source>
        <dbReference type="EMBL" id="AYV79774.1"/>
    </source>
</evidence>
<sequence>SKYNTVESNLQLVYQNFTQLSESLNSFINDLNIYNAYKITTDTVDAKIINNTIADNVFDNILPQIKTLTDDELRVSDILVNPKGIFHIYMFPNLTDTINYYSNTIRVPGNIVFSQGIYKPANINILFPTTPLAGKIGYNLATLAISKDDRKIGNHVKAVLNNYLYLRNYDLIIQLINAIDASADPKYNDIKNSALIDMGISADIKKYINYSTTVKITQDLLKNYYNYVSFQTAREILINAVGLPKVGSTYQLLSGVIPELVLFKNTPFSLDFTQLARTTVDYLKNIPMPHAFDIIQADTIIVDKATDVKAPEIKEIVMSNYRAGGVADKNCLHADKKVVQLLIDKNAMINIRDKNGNTPLYYAISLQQLDFIDLLVKNSAKIVNIKNNKFISPIEYAVDLYNNHNSILYASDLKTVIKRITDEDYNTFIKNIQTNADFKNNILKFAKNTLPQFNILYNNMLFYFTKQFNSKWSSANLADLTTLLKTAVNKQYADQLDKYYVDDVILADIDQKLPELIKYDTTYSLNDTVNVLEDEKKRINDKISKYNDELTKLQEINHAFHANTDVDAKAYGKEIHNKIRTVTAAITTLTTELTTKTADATNHSSNMTTTNTTTLAKLQTSLAAYKTAKTNGVYNIPDMNTNKTPVALYTYIANIVFNKSGYLYNKLWFDCISNEQQLTNMNNIHILLIQLQNKLLSDLKIRLAASIKSGILVKHNYIMDYKNFQIIDKWYNYIVDKCVKEPDSLPKYYDSQQNLVLYELTNNYVHVLFNTVTISFYNAIKKLVMRYVETITPQQTATLRGHLHTEYIVDTTNELMHNSGVKEYLIGDTSEVKNMVTQYASGKFTSAFVKSKLALKTDKNEVMTENTKDMFDKVKDMLIANKQIPITRESNVAQYYDKYISPYFNKTYDELYNLLAKEKLNYDYYIINNKNYNNIIVKLLEAITK</sequence>
<evidence type="ECO:0000256" key="2">
    <source>
        <dbReference type="ARBA" id="ARBA00023043"/>
    </source>
</evidence>
<gene>
    <name evidence="4" type="ORF">Faunusvirus49_2</name>
</gene>
<dbReference type="PROSITE" id="PS50297">
    <property type="entry name" value="ANK_REP_REGION"/>
    <property type="match status" value="1"/>
</dbReference>
<dbReference type="InterPro" id="IPR002110">
    <property type="entry name" value="Ankyrin_rpt"/>
</dbReference>
<dbReference type="Gene3D" id="1.25.40.20">
    <property type="entry name" value="Ankyrin repeat-containing domain"/>
    <property type="match status" value="1"/>
</dbReference>
<reference evidence="4" key="1">
    <citation type="submission" date="2018-10" db="EMBL/GenBank/DDBJ databases">
        <title>Hidden diversity of soil giant viruses.</title>
        <authorList>
            <person name="Schulz F."/>
            <person name="Alteio L."/>
            <person name="Goudeau D."/>
            <person name="Ryan E.M."/>
            <person name="Malmstrom R.R."/>
            <person name="Blanchard J."/>
            <person name="Woyke T."/>
        </authorList>
    </citation>
    <scope>NUCLEOTIDE SEQUENCE</scope>
    <source>
        <strain evidence="4">FNV1</strain>
    </source>
</reference>
<keyword evidence="2" id="KW-0040">ANK repeat</keyword>
<feature type="non-terminal residue" evidence="4">
    <location>
        <position position="1"/>
    </location>
</feature>
<dbReference type="SMART" id="SM00248">
    <property type="entry name" value="ANK"/>
    <property type="match status" value="1"/>
</dbReference>
<organism evidence="4">
    <name type="scientific">Faunusvirus sp</name>
    <dbReference type="NCBI Taxonomy" id="2487766"/>
    <lineage>
        <taxon>Viruses</taxon>
        <taxon>Varidnaviria</taxon>
        <taxon>Bamfordvirae</taxon>
        <taxon>Nucleocytoviricota</taxon>
        <taxon>Megaviricetes</taxon>
        <taxon>Imitervirales</taxon>
        <taxon>Mimiviridae</taxon>
    </lineage>
</organism>
<keyword evidence="1" id="KW-0677">Repeat</keyword>
<evidence type="ECO:0000256" key="3">
    <source>
        <dbReference type="SAM" id="Coils"/>
    </source>
</evidence>
<feature type="coiled-coil region" evidence="3">
    <location>
        <begin position="529"/>
        <end position="556"/>
    </location>
</feature>
<protein>
    <submittedName>
        <fullName evidence="4">Ankyrin repeat protein</fullName>
    </submittedName>
</protein>
<dbReference type="PANTHER" id="PTHR24171">
    <property type="entry name" value="ANKYRIN REPEAT DOMAIN-CONTAINING PROTEIN 39-RELATED"/>
    <property type="match status" value="1"/>
</dbReference>
<name>A0A3G4ZZR9_9VIRU</name>